<evidence type="ECO:0000313" key="2">
    <source>
        <dbReference type="Proteomes" id="UP000091857"/>
    </source>
</evidence>
<comment type="caution">
    <text evidence="1">The sequence shown here is derived from an EMBL/GenBank/DDBJ whole genome shotgun (WGS) entry which is preliminary data.</text>
</comment>
<keyword evidence="2" id="KW-1185">Reference proteome</keyword>
<dbReference type="EMBL" id="CM004396">
    <property type="protein sequence ID" value="KAG8646162.1"/>
    <property type="molecule type" value="Genomic_DNA"/>
</dbReference>
<organism evidence="1 2">
    <name type="scientific">Manihot esculenta</name>
    <name type="common">Cassava</name>
    <name type="synonym">Jatropha manihot</name>
    <dbReference type="NCBI Taxonomy" id="3983"/>
    <lineage>
        <taxon>Eukaryota</taxon>
        <taxon>Viridiplantae</taxon>
        <taxon>Streptophyta</taxon>
        <taxon>Embryophyta</taxon>
        <taxon>Tracheophyta</taxon>
        <taxon>Spermatophyta</taxon>
        <taxon>Magnoliopsida</taxon>
        <taxon>eudicotyledons</taxon>
        <taxon>Gunneridae</taxon>
        <taxon>Pentapetalae</taxon>
        <taxon>rosids</taxon>
        <taxon>fabids</taxon>
        <taxon>Malpighiales</taxon>
        <taxon>Euphorbiaceae</taxon>
        <taxon>Crotonoideae</taxon>
        <taxon>Manihoteae</taxon>
        <taxon>Manihot</taxon>
    </lineage>
</organism>
<reference evidence="2" key="1">
    <citation type="journal article" date="2016" name="Nat. Biotechnol.">
        <title>Sequencing wild and cultivated cassava and related species reveals extensive interspecific hybridization and genetic diversity.</title>
        <authorList>
            <person name="Bredeson J.V."/>
            <person name="Lyons J.B."/>
            <person name="Prochnik S.E."/>
            <person name="Wu G.A."/>
            <person name="Ha C.M."/>
            <person name="Edsinger-Gonzales E."/>
            <person name="Grimwood J."/>
            <person name="Schmutz J."/>
            <person name="Rabbi I.Y."/>
            <person name="Egesi C."/>
            <person name="Nauluvula P."/>
            <person name="Lebot V."/>
            <person name="Ndunguru J."/>
            <person name="Mkamilo G."/>
            <person name="Bart R.S."/>
            <person name="Setter T.L."/>
            <person name="Gleadow R.M."/>
            <person name="Kulakow P."/>
            <person name="Ferguson M.E."/>
            <person name="Rounsley S."/>
            <person name="Rokhsar D.S."/>
        </authorList>
    </citation>
    <scope>NUCLEOTIDE SEQUENCE [LARGE SCALE GENOMIC DNA]</scope>
    <source>
        <strain evidence="2">cv. AM560-2</strain>
    </source>
</reference>
<dbReference type="Proteomes" id="UP000091857">
    <property type="component" value="Chromosome 10"/>
</dbReference>
<evidence type="ECO:0000313" key="1">
    <source>
        <dbReference type="EMBL" id="KAG8646162.1"/>
    </source>
</evidence>
<protein>
    <submittedName>
        <fullName evidence="1">Uncharacterized protein</fullName>
    </submittedName>
</protein>
<name>A0ACB7H0T1_MANES</name>
<gene>
    <name evidence="1" type="ORF">MANES_10G129500v8</name>
</gene>
<sequence>MGSKFWKPQTMLVTWFSFLVVLGNEHNWVVAEMKFQCIDSEQEALLMFKEGFTNPSNHFSSWVADEDCCKWIGVGCNNSTGHVITLDLHSPDSSVVVQGQLRESLLGLPYLSYLDLSFIDFNHIPIPEFIGSLSNLKHLNLSNANFKGAVPDHLGNLSSLQSLDLSGNSFSLKANNLHWLSGLSSLEVLDLGGVDLGNAVKWLDAINMLPSLIELRFFSCQLPILQQSLSFVNFTSLEVLDLSYNSFYSTIPNWLLESSHTLQYLNLTRCQLGGSIPDAFVNFTSLTVLDLSYNHLQGSIPHNFGNMTSLVVLDLAFNSLEGSIPATLGLIQELQHIKHSSLRELRLSYNELNGSLERILPQLSELVVLEMASNSLEGLITEVHLQNFSSLRVLDLSANKLILNVSSTWIPAFQLETVHLESCQMDLSENALSGLLPNCWTYGQNMVFLDLGFNMLSGQLPESIGDLVHLKVLTLSNNNFHGEMPYSLRNCTSLFFLNLGNNALSGTFPAWLGESLENLQILLLRRNMLKGNIPLELCQLKYIVLLDLSFNSLSGRIPRCINNFLVLAEKEAERSSLYYDYASYAKDELQKLMWLAPKRRHQSNLLNGDYFWGMDLSSNNLIGEIPGELTELIGLSVLNLSRNHLTGIIPSDIGAISLLEALDLSRNQLSCAIPTSMYDLNFLSALNLSYNKLSGKITSQGQFSTFYATSFVGNPDLCGPFLGNACMEDKSYEDPNCKDKELGGNIKSSEVDEGHGFEIPPFYISMVIGFIAGFWGFWGPLLLSTSWRHAYFRFVGNMIDQIYVWVVVAVARLQRKFQSSQPQ</sequence>
<accession>A0ACB7H0T1</accession>
<feature type="non-terminal residue" evidence="1">
    <location>
        <position position="1"/>
    </location>
</feature>
<proteinExistence type="predicted"/>